<gene>
    <name evidence="10" type="ORF">J5N97_026368</name>
</gene>
<dbReference type="CDD" id="cd14798">
    <property type="entry name" value="RX-CC_like"/>
    <property type="match status" value="1"/>
</dbReference>
<dbReference type="FunFam" id="1.10.10.10:FF:000322">
    <property type="entry name" value="Probable disease resistance protein At1g63360"/>
    <property type="match status" value="1"/>
</dbReference>
<dbReference type="FunFam" id="3.40.50.300:FF:001091">
    <property type="entry name" value="Probable disease resistance protein At1g61300"/>
    <property type="match status" value="1"/>
</dbReference>
<dbReference type="Gene3D" id="3.80.10.10">
    <property type="entry name" value="Ribonuclease Inhibitor"/>
    <property type="match status" value="2"/>
</dbReference>
<dbReference type="GO" id="GO:0009626">
    <property type="term" value="P:plant-type hypersensitive response"/>
    <property type="evidence" value="ECO:0007669"/>
    <property type="project" value="UniProtKB-ARBA"/>
</dbReference>
<keyword evidence="4" id="KW-0547">Nucleotide-binding</keyword>
<keyword evidence="3" id="KW-0677">Repeat</keyword>
<dbReference type="Gene3D" id="1.10.10.10">
    <property type="entry name" value="Winged helix-like DNA-binding domain superfamily/Winged helix DNA-binding domain"/>
    <property type="match status" value="1"/>
</dbReference>
<evidence type="ECO:0000256" key="4">
    <source>
        <dbReference type="ARBA" id="ARBA00022741"/>
    </source>
</evidence>
<dbReference type="InterPro" id="IPR038005">
    <property type="entry name" value="RX-like_CC"/>
</dbReference>
<feature type="domain" description="Disease resistance protein winged helix" evidence="8">
    <location>
        <begin position="435"/>
        <end position="505"/>
    </location>
</feature>
<keyword evidence="11" id="KW-1185">Reference proteome</keyword>
<proteinExistence type="inferred from homology"/>
<dbReference type="InterPro" id="IPR042197">
    <property type="entry name" value="Apaf_helical"/>
</dbReference>
<dbReference type="InterPro" id="IPR044974">
    <property type="entry name" value="Disease_R_plants"/>
</dbReference>
<dbReference type="AlphaFoldDB" id="A0A9D5C2P8"/>
<reference evidence="10" key="2">
    <citation type="journal article" date="2022" name="Hortic Res">
        <title>The genome of Dioscorea zingiberensis sheds light on the biosynthesis, origin and evolution of the medicinally important diosgenin saponins.</title>
        <authorList>
            <person name="Li Y."/>
            <person name="Tan C."/>
            <person name="Li Z."/>
            <person name="Guo J."/>
            <person name="Li S."/>
            <person name="Chen X."/>
            <person name="Wang C."/>
            <person name="Dai X."/>
            <person name="Yang H."/>
            <person name="Song W."/>
            <person name="Hou L."/>
            <person name="Xu J."/>
            <person name="Tong Z."/>
            <person name="Xu A."/>
            <person name="Yuan X."/>
            <person name="Wang W."/>
            <person name="Yang Q."/>
            <person name="Chen L."/>
            <person name="Sun Z."/>
            <person name="Wang K."/>
            <person name="Pan B."/>
            <person name="Chen J."/>
            <person name="Bao Y."/>
            <person name="Liu F."/>
            <person name="Qi X."/>
            <person name="Gang D.R."/>
            <person name="Wen J."/>
            <person name="Li J."/>
        </authorList>
    </citation>
    <scope>NUCLEOTIDE SEQUENCE</scope>
    <source>
        <strain evidence="10">Dzin_1.0</strain>
    </source>
</reference>
<dbReference type="SUPFAM" id="SSF52058">
    <property type="entry name" value="L domain-like"/>
    <property type="match status" value="1"/>
</dbReference>
<keyword evidence="5" id="KW-0611">Plant defense</keyword>
<evidence type="ECO:0000259" key="9">
    <source>
        <dbReference type="Pfam" id="PF23598"/>
    </source>
</evidence>
<protein>
    <recommendedName>
        <fullName evidence="12">Disease resistance protein</fullName>
    </recommendedName>
</protein>
<evidence type="ECO:0008006" key="12">
    <source>
        <dbReference type="Google" id="ProtNLM"/>
    </source>
</evidence>
<sequence>MAESIVSSVVEKLGDLIAQEIVFLQEVGDQLLSLRDEFQWMTAFLKDADGSIKGGNERAKLWVNQVRDVAYDAEDIIDTYIYKIHQRRRRPSSTLTNCITCTSQLTILHELGNQIANVKKRAQEISANRSKYGIESVGGTSSDISIITTTLSFNQKQNQLDVEETGVVGFDKHVKTLVKLLIMPGDQGPHQRFAVISIVGMGGLGKSTLAKKVCLNDDVKRYFTCQALVYVSQVFKAREILERIAKCAMAMSEEKMNELSQEKLKEEICEYLKRRRYLIVLDDVWTRDAWNRIKDVLPEVMNGSRVLLTTRNADVGVHADSQSPLFKLQNLGEDESWDLFCKKAIHPTNSIDKCPSHLVSIGKEMVAKCGGLPLAIIVLGGLVSRKERTIEEWRKVLKSLKWQLQEGEDRISPILDLSYHHLPCYLKPCFLYFAVYPEDTIIDPKSLIRLWIAEGFIQARGEETLEEVAEDYLQELVHRSMIQVAGEADRWGDVFYQIHDLILDLSISQAKVDNFLHVPKNSEEENIFHKTRRLALNGQEMSSYIAAGKYSTNSAQSLRTITCMEMDLRETSKMVRFLHNMKLLRVLNLEGTGIKELPSDIGKLIHLRYLGLVGTKVGTLPSSIVELTNLQTLTLGRVTSELPNGIWKMGNNLRHLEGDLLSIKGTPSVESLPNLQTLLDVEVGPSLLNGLGKMTSLRKLGLDLLHSDPTYAEPLLDCLGKLGNLNYLNWRGPFDSILPSSLLSTLLSTSQSHHGRHLQLQEVSLSGRIERLPESNNLNACMITRLTLSYSKLEEDPMVTLGKLGNLQFLRLHFDAFVGEEMVCLERGFPQLKQLVLDILPSLKRWNIEDQAMPKLKYLCLYACNNLVMLPDGLEMITSLQELTVELMSDSFNQRLRVDEGEDWGKIRHIPSVTIQ</sequence>
<reference evidence="10" key="1">
    <citation type="submission" date="2021-03" db="EMBL/GenBank/DDBJ databases">
        <authorList>
            <person name="Li Z."/>
            <person name="Yang C."/>
        </authorList>
    </citation>
    <scope>NUCLEOTIDE SEQUENCE</scope>
    <source>
        <strain evidence="10">Dzin_1.0</strain>
        <tissue evidence="10">Leaf</tissue>
    </source>
</reference>
<dbReference type="Gene3D" id="1.20.5.4130">
    <property type="match status" value="1"/>
</dbReference>
<dbReference type="Gene3D" id="3.40.50.300">
    <property type="entry name" value="P-loop containing nucleotide triphosphate hydrolases"/>
    <property type="match status" value="1"/>
</dbReference>
<evidence type="ECO:0000259" key="6">
    <source>
        <dbReference type="Pfam" id="PF00931"/>
    </source>
</evidence>
<dbReference type="GO" id="GO:0042742">
    <property type="term" value="P:defense response to bacterium"/>
    <property type="evidence" value="ECO:0007669"/>
    <property type="project" value="UniProtKB-ARBA"/>
</dbReference>
<feature type="domain" description="Disease resistance N-terminal" evidence="7">
    <location>
        <begin position="5"/>
        <end position="93"/>
    </location>
</feature>
<dbReference type="InterPro" id="IPR032675">
    <property type="entry name" value="LRR_dom_sf"/>
</dbReference>
<dbReference type="Pfam" id="PF00931">
    <property type="entry name" value="NB-ARC"/>
    <property type="match status" value="1"/>
</dbReference>
<evidence type="ECO:0000256" key="2">
    <source>
        <dbReference type="ARBA" id="ARBA00022614"/>
    </source>
</evidence>
<name>A0A9D5C2P8_9LILI</name>
<dbReference type="OrthoDB" id="646178at2759"/>
<evidence type="ECO:0000256" key="1">
    <source>
        <dbReference type="ARBA" id="ARBA00008894"/>
    </source>
</evidence>
<dbReference type="FunFam" id="1.10.8.430:FF:000003">
    <property type="entry name" value="Probable disease resistance protein At5g66910"/>
    <property type="match status" value="1"/>
</dbReference>
<feature type="domain" description="Disease resistance R13L4/SHOC-2-like LRR" evidence="9">
    <location>
        <begin position="571"/>
        <end position="891"/>
    </location>
</feature>
<keyword evidence="2" id="KW-0433">Leucine-rich repeat</keyword>
<dbReference type="InterPro" id="IPR055414">
    <property type="entry name" value="LRR_R13L4/SHOC2-like"/>
</dbReference>
<dbReference type="PRINTS" id="PR00364">
    <property type="entry name" value="DISEASERSIST"/>
</dbReference>
<dbReference type="Gene3D" id="1.10.8.430">
    <property type="entry name" value="Helical domain of apoptotic protease-activating factors"/>
    <property type="match status" value="1"/>
</dbReference>
<comment type="caution">
    <text evidence="10">The sequence shown here is derived from an EMBL/GenBank/DDBJ whole genome shotgun (WGS) entry which is preliminary data.</text>
</comment>
<evidence type="ECO:0000313" key="10">
    <source>
        <dbReference type="EMBL" id="KAJ0965230.1"/>
    </source>
</evidence>
<comment type="similarity">
    <text evidence="1">Belongs to the disease resistance NB-LRR family.</text>
</comment>
<dbReference type="GO" id="GO:0002758">
    <property type="term" value="P:innate immune response-activating signaling pathway"/>
    <property type="evidence" value="ECO:0007669"/>
    <property type="project" value="UniProtKB-ARBA"/>
</dbReference>
<dbReference type="Pfam" id="PF23598">
    <property type="entry name" value="LRR_14"/>
    <property type="match status" value="1"/>
</dbReference>
<dbReference type="InterPro" id="IPR058922">
    <property type="entry name" value="WHD_DRP"/>
</dbReference>
<accession>A0A9D5C2P8</accession>
<evidence type="ECO:0000259" key="7">
    <source>
        <dbReference type="Pfam" id="PF18052"/>
    </source>
</evidence>
<evidence type="ECO:0000256" key="3">
    <source>
        <dbReference type="ARBA" id="ARBA00022737"/>
    </source>
</evidence>
<dbReference type="InterPro" id="IPR036388">
    <property type="entry name" value="WH-like_DNA-bd_sf"/>
</dbReference>
<dbReference type="InterPro" id="IPR027417">
    <property type="entry name" value="P-loop_NTPase"/>
</dbReference>
<dbReference type="Pfam" id="PF23559">
    <property type="entry name" value="WHD_DRP"/>
    <property type="match status" value="1"/>
</dbReference>
<dbReference type="InterPro" id="IPR002182">
    <property type="entry name" value="NB-ARC"/>
</dbReference>
<feature type="domain" description="NB-ARC" evidence="6">
    <location>
        <begin position="173"/>
        <end position="347"/>
    </location>
</feature>
<dbReference type="InterPro" id="IPR041118">
    <property type="entry name" value="Rx_N"/>
</dbReference>
<evidence type="ECO:0000256" key="5">
    <source>
        <dbReference type="ARBA" id="ARBA00022821"/>
    </source>
</evidence>
<dbReference type="GO" id="GO:0043531">
    <property type="term" value="F:ADP binding"/>
    <property type="evidence" value="ECO:0007669"/>
    <property type="project" value="InterPro"/>
</dbReference>
<evidence type="ECO:0000313" key="11">
    <source>
        <dbReference type="Proteomes" id="UP001085076"/>
    </source>
</evidence>
<dbReference type="PANTHER" id="PTHR23155">
    <property type="entry name" value="DISEASE RESISTANCE PROTEIN RP"/>
    <property type="match status" value="1"/>
</dbReference>
<organism evidence="10 11">
    <name type="scientific">Dioscorea zingiberensis</name>
    <dbReference type="NCBI Taxonomy" id="325984"/>
    <lineage>
        <taxon>Eukaryota</taxon>
        <taxon>Viridiplantae</taxon>
        <taxon>Streptophyta</taxon>
        <taxon>Embryophyta</taxon>
        <taxon>Tracheophyta</taxon>
        <taxon>Spermatophyta</taxon>
        <taxon>Magnoliopsida</taxon>
        <taxon>Liliopsida</taxon>
        <taxon>Dioscoreales</taxon>
        <taxon>Dioscoreaceae</taxon>
        <taxon>Dioscorea</taxon>
    </lineage>
</organism>
<dbReference type="Proteomes" id="UP001085076">
    <property type="component" value="Miscellaneous, Linkage group lg08"/>
</dbReference>
<dbReference type="EMBL" id="JAGGNH010000008">
    <property type="protein sequence ID" value="KAJ0965230.1"/>
    <property type="molecule type" value="Genomic_DNA"/>
</dbReference>
<dbReference type="SUPFAM" id="SSF52540">
    <property type="entry name" value="P-loop containing nucleoside triphosphate hydrolases"/>
    <property type="match status" value="1"/>
</dbReference>
<dbReference type="PANTHER" id="PTHR23155:SF1205">
    <property type="entry name" value="DISEASE RESISTANCE PROTEIN RPM1"/>
    <property type="match status" value="1"/>
</dbReference>
<evidence type="ECO:0000259" key="8">
    <source>
        <dbReference type="Pfam" id="PF23559"/>
    </source>
</evidence>
<dbReference type="Pfam" id="PF18052">
    <property type="entry name" value="Rx_N"/>
    <property type="match status" value="1"/>
</dbReference>